<protein>
    <submittedName>
        <fullName evidence="1">Fe-S cluster assembly protein HesB</fullName>
    </submittedName>
</protein>
<evidence type="ECO:0000313" key="1">
    <source>
        <dbReference type="EMBL" id="MFM9331489.1"/>
    </source>
</evidence>
<sequence length="94" mass="10803">MNLQITESAVSCLKQEWDFAEGDYIRVYVRYAGGGSEPYVWGILREKPEPNDPVTQMSAGGFFIYIKQSDVWFLEDRSLRIDAEGMDLLFVVED</sequence>
<dbReference type="EMBL" id="JBJURJ010000019">
    <property type="protein sequence ID" value="MFM9331489.1"/>
    <property type="molecule type" value="Genomic_DNA"/>
</dbReference>
<reference evidence="1" key="1">
    <citation type="submission" date="2024-12" db="EMBL/GenBank/DDBJ databases">
        <authorList>
            <person name="Wu N."/>
        </authorList>
    </citation>
    <scope>NUCLEOTIDE SEQUENCE</scope>
    <source>
        <strain evidence="1">P15</strain>
    </source>
</reference>
<proteinExistence type="predicted"/>
<accession>A0ACC7P356</accession>
<evidence type="ECO:0000313" key="2">
    <source>
        <dbReference type="Proteomes" id="UP001631969"/>
    </source>
</evidence>
<comment type="caution">
    <text evidence="1">The sequence shown here is derived from an EMBL/GenBank/DDBJ whole genome shotgun (WGS) entry which is preliminary data.</text>
</comment>
<keyword evidence="2" id="KW-1185">Reference proteome</keyword>
<name>A0ACC7P356_9BACL</name>
<organism evidence="1 2">
    <name type="scientific">Paenibacillus mesotrionivorans</name>
    <dbReference type="NCBI Taxonomy" id="3160968"/>
    <lineage>
        <taxon>Bacteria</taxon>
        <taxon>Bacillati</taxon>
        <taxon>Bacillota</taxon>
        <taxon>Bacilli</taxon>
        <taxon>Bacillales</taxon>
        <taxon>Paenibacillaceae</taxon>
        <taxon>Paenibacillus</taxon>
    </lineage>
</organism>
<gene>
    <name evidence="1" type="ORF">ACI1P1_24640</name>
</gene>
<dbReference type="Proteomes" id="UP001631969">
    <property type="component" value="Unassembled WGS sequence"/>
</dbReference>